<evidence type="ECO:0000313" key="4">
    <source>
        <dbReference type="Proteomes" id="UP000285710"/>
    </source>
</evidence>
<dbReference type="Proteomes" id="UP000285710">
    <property type="component" value="Unassembled WGS sequence"/>
</dbReference>
<comment type="caution">
    <text evidence="3">The sequence shown here is derived from an EMBL/GenBank/DDBJ whole genome shotgun (WGS) entry which is preliminary data.</text>
</comment>
<dbReference type="Gene3D" id="1.20.1290.10">
    <property type="entry name" value="AhpD-like"/>
    <property type="match status" value="1"/>
</dbReference>
<dbReference type="Pfam" id="PF02627">
    <property type="entry name" value="CMD"/>
    <property type="match status" value="1"/>
</dbReference>
<gene>
    <name evidence="3" type="ORF">D2T33_17245</name>
</gene>
<dbReference type="InterPro" id="IPR003779">
    <property type="entry name" value="CMD-like"/>
</dbReference>
<evidence type="ECO:0000256" key="1">
    <source>
        <dbReference type="SAM" id="MobiDB-lite"/>
    </source>
</evidence>
<dbReference type="AlphaFoldDB" id="A0A443IN10"/>
<keyword evidence="4" id="KW-1185">Reference proteome</keyword>
<reference evidence="3 4" key="2">
    <citation type="submission" date="2019-01" db="EMBL/GenBank/DDBJ databases">
        <authorList>
            <person name="Li Y."/>
        </authorList>
    </citation>
    <scope>NUCLEOTIDE SEQUENCE [LARGE SCALE GENOMIC DNA]</scope>
    <source>
        <strain evidence="3 4">2D-5</strain>
    </source>
</reference>
<reference evidence="3 4" key="1">
    <citation type="submission" date="2019-01" db="EMBL/GenBank/DDBJ databases">
        <title>Sinorhodobacter populi sp. nov. isolated from the symptomatic bark tissue of Populus euramericana canker.</title>
        <authorList>
            <person name="Xu G."/>
        </authorList>
    </citation>
    <scope>NUCLEOTIDE SEQUENCE [LARGE SCALE GENOMIC DNA]</scope>
    <source>
        <strain evidence="3 4">2D-5</strain>
    </source>
</reference>
<organism evidence="3 4">
    <name type="scientific">Paenirhodobacter populi</name>
    <dbReference type="NCBI Taxonomy" id="2306993"/>
    <lineage>
        <taxon>Bacteria</taxon>
        <taxon>Pseudomonadati</taxon>
        <taxon>Pseudomonadota</taxon>
        <taxon>Alphaproteobacteria</taxon>
        <taxon>Rhodobacterales</taxon>
        <taxon>Rhodobacter group</taxon>
        <taxon>Paenirhodobacter</taxon>
    </lineage>
</organism>
<protein>
    <recommendedName>
        <fullName evidence="2">Carboxymuconolactone decarboxylase-like domain-containing protein</fullName>
    </recommendedName>
</protein>
<dbReference type="EMBL" id="SAUW01000023">
    <property type="protein sequence ID" value="RWR07219.1"/>
    <property type="molecule type" value="Genomic_DNA"/>
</dbReference>
<feature type="compositionally biased region" description="Polar residues" evidence="1">
    <location>
        <begin position="1"/>
        <end position="23"/>
    </location>
</feature>
<dbReference type="RefSeq" id="WP_128270612.1">
    <property type="nucleotide sequence ID" value="NZ_SAUW01000023.1"/>
</dbReference>
<proteinExistence type="predicted"/>
<evidence type="ECO:0000259" key="2">
    <source>
        <dbReference type="Pfam" id="PF02627"/>
    </source>
</evidence>
<dbReference type="SUPFAM" id="SSF69118">
    <property type="entry name" value="AhpD-like"/>
    <property type="match status" value="1"/>
</dbReference>
<accession>A0A443IN10</accession>
<feature type="region of interest" description="Disordered" evidence="1">
    <location>
        <begin position="1"/>
        <end position="28"/>
    </location>
</feature>
<dbReference type="GO" id="GO:0051920">
    <property type="term" value="F:peroxiredoxin activity"/>
    <property type="evidence" value="ECO:0007669"/>
    <property type="project" value="InterPro"/>
</dbReference>
<sequence length="164" mass="17611">MAQAVSTERSAQTGPWWQAGDSRTSNDGRGEVAALGAAILYRGDGLSRGEKALAALAVSVQTGCAADSRHFAREAARLTKDRRTVDLVLEEGFPSPITGRRGTIVTTAARLATPFQNLRDADLQRLHLDRFDPEETLDLLLASAFATLHNRLPAVSKGRDAKEG</sequence>
<feature type="domain" description="Carboxymuconolactone decarboxylase-like" evidence="2">
    <location>
        <begin position="33"/>
        <end position="89"/>
    </location>
</feature>
<dbReference type="InterPro" id="IPR029032">
    <property type="entry name" value="AhpD-like"/>
</dbReference>
<evidence type="ECO:0000313" key="3">
    <source>
        <dbReference type="EMBL" id="RWR07219.1"/>
    </source>
</evidence>
<name>A0A443IN10_9RHOB</name>